<dbReference type="AlphaFoldDB" id="A0A927YLJ2"/>
<name>A0A927YLJ2_9FIRM</name>
<feature type="domain" description="Cas12f1-like TNB" evidence="3">
    <location>
        <begin position="366"/>
        <end position="447"/>
    </location>
</feature>
<sequence length="478" mass="55254">MPILTRTIELIPIGDKEERDRCYKWIRDFMEEQSKMMNQYMSALYIAAVEEVSKDDRKELNNLYNRIATSKKGSAFSKEECNLPKGLGANYGQRVRSDFDTACENGLLHGRVSLPTYKKNFPIILAPIYVNLQKNNIEEKGKSAGFYHNYASYNELYDALKEENKPEIIWNFVQKMQYQIKFGNPYKSAFLRDEILHFLEGEYKAVGSQLSINSRGKIILNLSLDVPQKKVKLDENIVVGIDIGLAVPVMCAINNDYYKRLAVGDFEAFTRMREKLYSQKCKLQRQLKYTSGGHGRKKKLASLNAIRDREHRFVHTMNHKYSSEVINFALKNNAKYINMEDLTGFGKDNKGNAIDDYQFVLRNWSYFELQKMIQDKAQKYGIVVRKVESAYTSQLCSCCGEMGERVSQSVFRCLNPNCISHNKYEKQRKSGVGNYHFNADFNAARNISMSTNYTKKKRKTKAEKVEERKKNAIEKTAG</sequence>
<dbReference type="GO" id="GO:0003677">
    <property type="term" value="F:DNA binding"/>
    <property type="evidence" value="ECO:0007669"/>
    <property type="project" value="UniProtKB-KW"/>
</dbReference>
<organism evidence="4 5">
    <name type="scientific">Pseudobutyrivibrio ruminis</name>
    <dbReference type="NCBI Taxonomy" id="46206"/>
    <lineage>
        <taxon>Bacteria</taxon>
        <taxon>Bacillati</taxon>
        <taxon>Bacillota</taxon>
        <taxon>Clostridia</taxon>
        <taxon>Lachnospirales</taxon>
        <taxon>Lachnospiraceae</taxon>
        <taxon>Pseudobutyrivibrio</taxon>
    </lineage>
</organism>
<dbReference type="Proteomes" id="UP000766246">
    <property type="component" value="Unassembled WGS sequence"/>
</dbReference>
<dbReference type="EMBL" id="SVER01000017">
    <property type="protein sequence ID" value="MBE5919695.1"/>
    <property type="molecule type" value="Genomic_DNA"/>
</dbReference>
<protein>
    <submittedName>
        <fullName evidence="4">Transposase</fullName>
    </submittedName>
</protein>
<evidence type="ECO:0000256" key="2">
    <source>
        <dbReference type="SAM" id="MobiDB-lite"/>
    </source>
</evidence>
<evidence type="ECO:0000313" key="5">
    <source>
        <dbReference type="Proteomes" id="UP000766246"/>
    </source>
</evidence>
<reference evidence="4" key="1">
    <citation type="submission" date="2019-04" db="EMBL/GenBank/DDBJ databases">
        <title>Evolution of Biomass-Degrading Anaerobic Consortia Revealed by Metagenomics.</title>
        <authorList>
            <person name="Peng X."/>
        </authorList>
    </citation>
    <scope>NUCLEOTIDE SEQUENCE</scope>
    <source>
        <strain evidence="4">SIG311</strain>
    </source>
</reference>
<feature type="region of interest" description="Disordered" evidence="2">
    <location>
        <begin position="452"/>
        <end position="478"/>
    </location>
</feature>
<dbReference type="NCBIfam" id="NF040570">
    <property type="entry name" value="guided_TnpB"/>
    <property type="match status" value="1"/>
</dbReference>
<feature type="compositionally biased region" description="Basic and acidic residues" evidence="2">
    <location>
        <begin position="462"/>
        <end position="478"/>
    </location>
</feature>
<proteinExistence type="predicted"/>
<evidence type="ECO:0000259" key="3">
    <source>
        <dbReference type="Pfam" id="PF07282"/>
    </source>
</evidence>
<comment type="caution">
    <text evidence="4">The sequence shown here is derived from an EMBL/GenBank/DDBJ whole genome shotgun (WGS) entry which is preliminary data.</text>
</comment>
<keyword evidence="1" id="KW-0238">DNA-binding</keyword>
<dbReference type="InterPro" id="IPR010095">
    <property type="entry name" value="Cas12f1-like_TNB"/>
</dbReference>
<gene>
    <name evidence="4" type="ORF">E7272_07595</name>
</gene>
<evidence type="ECO:0000256" key="1">
    <source>
        <dbReference type="ARBA" id="ARBA00023125"/>
    </source>
</evidence>
<accession>A0A927YLJ2</accession>
<dbReference type="NCBIfam" id="TIGR01766">
    <property type="entry name" value="IS200/IS605 family accessory protein TnpB-like domain"/>
    <property type="match status" value="1"/>
</dbReference>
<dbReference type="Pfam" id="PF07282">
    <property type="entry name" value="Cas12f1-like_TNB"/>
    <property type="match status" value="1"/>
</dbReference>
<evidence type="ECO:0000313" key="4">
    <source>
        <dbReference type="EMBL" id="MBE5919695.1"/>
    </source>
</evidence>